<evidence type="ECO:0000256" key="5">
    <source>
        <dbReference type="ARBA" id="ARBA00023242"/>
    </source>
</evidence>
<feature type="compositionally biased region" description="Low complexity" evidence="6">
    <location>
        <begin position="176"/>
        <end position="190"/>
    </location>
</feature>
<reference evidence="7 8" key="1">
    <citation type="submission" date="2024-01" db="EMBL/GenBank/DDBJ databases">
        <authorList>
            <person name="Allen C."/>
            <person name="Tagirdzhanova G."/>
        </authorList>
    </citation>
    <scope>NUCLEOTIDE SEQUENCE [LARGE SCALE GENOMIC DNA]</scope>
    <source>
        <strain evidence="7 8">CBS 119000</strain>
    </source>
</reference>
<feature type="compositionally biased region" description="Polar residues" evidence="6">
    <location>
        <begin position="40"/>
        <end position="49"/>
    </location>
</feature>
<accession>A0ABP0D6R1</accession>
<evidence type="ECO:0000256" key="1">
    <source>
        <dbReference type="ARBA" id="ARBA00004123"/>
    </source>
</evidence>
<feature type="region of interest" description="Disordered" evidence="6">
    <location>
        <begin position="258"/>
        <end position="281"/>
    </location>
</feature>
<proteinExistence type="inferred from homology"/>
<comment type="caution">
    <text evidence="7">The sequence shown here is derived from an EMBL/GenBank/DDBJ whole genome shotgun (WGS) entry which is preliminary data.</text>
</comment>
<feature type="compositionally biased region" description="Acidic residues" evidence="6">
    <location>
        <begin position="197"/>
        <end position="209"/>
    </location>
</feature>
<keyword evidence="4" id="KW-0963">Cytoplasm</keyword>
<gene>
    <name evidence="7" type="ORF">SEPCBS119000_000052</name>
</gene>
<keyword evidence="5" id="KW-0539">Nucleus</keyword>
<dbReference type="InterPro" id="IPR013900">
    <property type="entry name" value="RNR_inhibitor"/>
</dbReference>
<comment type="subcellular location">
    <subcellularLocation>
        <location evidence="2">Cytoplasm</location>
    </subcellularLocation>
    <subcellularLocation>
        <location evidence="1">Nucleus</location>
    </subcellularLocation>
</comment>
<dbReference type="PANTHER" id="PTHR28081">
    <property type="entry name" value="DAMAGE-REGULATED IMPORT FACILITATOR 1-RELATED"/>
    <property type="match status" value="1"/>
</dbReference>
<dbReference type="Pfam" id="PF08591">
    <property type="entry name" value="RNR_inhib"/>
    <property type="match status" value="1"/>
</dbReference>
<feature type="region of interest" description="Disordered" evidence="6">
    <location>
        <begin position="75"/>
        <end position="108"/>
    </location>
</feature>
<evidence type="ECO:0000256" key="4">
    <source>
        <dbReference type="ARBA" id="ARBA00022490"/>
    </source>
</evidence>
<feature type="region of interest" description="Disordered" evidence="6">
    <location>
        <begin position="158"/>
        <end position="214"/>
    </location>
</feature>
<dbReference type="PANTHER" id="PTHR28081:SF1">
    <property type="entry name" value="DAMAGE-REGULATED IMPORT FACILITATOR 1"/>
    <property type="match status" value="1"/>
</dbReference>
<comment type="similarity">
    <text evidence="3">Belongs to the DIF1/spd1 family.</text>
</comment>
<dbReference type="Proteomes" id="UP001642502">
    <property type="component" value="Unassembled WGS sequence"/>
</dbReference>
<evidence type="ECO:0000313" key="7">
    <source>
        <dbReference type="EMBL" id="CAK7262621.1"/>
    </source>
</evidence>
<evidence type="ECO:0000256" key="2">
    <source>
        <dbReference type="ARBA" id="ARBA00004496"/>
    </source>
</evidence>
<evidence type="ECO:0000256" key="6">
    <source>
        <dbReference type="SAM" id="MobiDB-lite"/>
    </source>
</evidence>
<dbReference type="EMBL" id="CAWUON010000001">
    <property type="protein sequence ID" value="CAK7262621.1"/>
    <property type="molecule type" value="Genomic_DNA"/>
</dbReference>
<evidence type="ECO:0000313" key="8">
    <source>
        <dbReference type="Proteomes" id="UP001642502"/>
    </source>
</evidence>
<sequence>MATPRVKRSFAGAASDPSQRQITNFFDRDLDHGSGHSSSTRSGCEQRLSSPLLPPSVQANLLAVGMRVRKSVPEGYKTSKLDGPPSARSMGASTTAYRPSSSLYSSHDIASPTPSFNATQRELTPFCGLHKVGGLAVQTFGDSEGGRPMFAASLFGGDNGLAEDAEPPSLTSSQETVSSTFSYDSSSLASTRKRVYDDEEEDDAQVDDETSVHQANYGRSFQVHEDTYVPMQGLSRASPFPFPSTPSHITGWLASGNAGRRALANPQRRRRGGMPCPSQPLAKQAAGSLYSLDQENAEIMADFDEADFLDAGVLAQGGDMQLGGL</sequence>
<evidence type="ECO:0000256" key="3">
    <source>
        <dbReference type="ARBA" id="ARBA00005459"/>
    </source>
</evidence>
<feature type="region of interest" description="Disordered" evidence="6">
    <location>
        <begin position="1"/>
        <end position="52"/>
    </location>
</feature>
<keyword evidence="8" id="KW-1185">Reference proteome</keyword>
<organism evidence="7 8">
    <name type="scientific">Sporothrix epigloea</name>
    <dbReference type="NCBI Taxonomy" id="1892477"/>
    <lineage>
        <taxon>Eukaryota</taxon>
        <taxon>Fungi</taxon>
        <taxon>Dikarya</taxon>
        <taxon>Ascomycota</taxon>
        <taxon>Pezizomycotina</taxon>
        <taxon>Sordariomycetes</taxon>
        <taxon>Sordariomycetidae</taxon>
        <taxon>Ophiostomatales</taxon>
        <taxon>Ophiostomataceae</taxon>
        <taxon>Sporothrix</taxon>
    </lineage>
</organism>
<feature type="compositionally biased region" description="Polar residues" evidence="6">
    <location>
        <begin position="91"/>
        <end position="105"/>
    </location>
</feature>
<protein>
    <submittedName>
        <fullName evidence="7">Uncharacterized protein</fullName>
    </submittedName>
</protein>
<name>A0ABP0D6R1_9PEZI</name>